<reference evidence="2" key="1">
    <citation type="submission" date="2021-02" db="EMBL/GenBank/DDBJ databases">
        <authorList>
            <person name="Nowell W R."/>
        </authorList>
    </citation>
    <scope>NUCLEOTIDE SEQUENCE</scope>
</reference>
<accession>A0A818UFZ7</accession>
<sequence>MDESILSVRSYRVDRSKGAIVRYGNEDPNRVISIEELEINELTETSKNPDGSTVEKTTTRKNTETRTCL</sequence>
<dbReference type="AlphaFoldDB" id="A0A818UFZ7"/>
<evidence type="ECO:0000313" key="2">
    <source>
        <dbReference type="EMBL" id="CAF3700607.1"/>
    </source>
</evidence>
<dbReference type="EMBL" id="CAJNYT010004914">
    <property type="protein sequence ID" value="CAF3700607.1"/>
    <property type="molecule type" value="Genomic_DNA"/>
</dbReference>
<name>A0A818UFZ7_9BILA</name>
<proteinExistence type="predicted"/>
<organism evidence="2 3">
    <name type="scientific">Rotaria socialis</name>
    <dbReference type="NCBI Taxonomy" id="392032"/>
    <lineage>
        <taxon>Eukaryota</taxon>
        <taxon>Metazoa</taxon>
        <taxon>Spiralia</taxon>
        <taxon>Gnathifera</taxon>
        <taxon>Rotifera</taxon>
        <taxon>Eurotatoria</taxon>
        <taxon>Bdelloidea</taxon>
        <taxon>Philodinida</taxon>
        <taxon>Philodinidae</taxon>
        <taxon>Rotaria</taxon>
    </lineage>
</organism>
<gene>
    <name evidence="2" type="ORF">GRG538_LOCUS28317</name>
</gene>
<evidence type="ECO:0000313" key="3">
    <source>
        <dbReference type="Proteomes" id="UP000663872"/>
    </source>
</evidence>
<dbReference type="Proteomes" id="UP000663872">
    <property type="component" value="Unassembled WGS sequence"/>
</dbReference>
<comment type="caution">
    <text evidence="2">The sequence shown here is derived from an EMBL/GenBank/DDBJ whole genome shotgun (WGS) entry which is preliminary data.</text>
</comment>
<feature type="compositionally biased region" description="Basic and acidic residues" evidence="1">
    <location>
        <begin position="57"/>
        <end position="69"/>
    </location>
</feature>
<protein>
    <submittedName>
        <fullName evidence="2">Uncharacterized protein</fullName>
    </submittedName>
</protein>
<evidence type="ECO:0000256" key="1">
    <source>
        <dbReference type="SAM" id="MobiDB-lite"/>
    </source>
</evidence>
<feature type="region of interest" description="Disordered" evidence="1">
    <location>
        <begin position="43"/>
        <end position="69"/>
    </location>
</feature>